<keyword evidence="3" id="KW-1185">Reference proteome</keyword>
<dbReference type="Proteomes" id="UP000886998">
    <property type="component" value="Unassembled WGS sequence"/>
</dbReference>
<comment type="caution">
    <text evidence="2">The sequence shown here is derived from an EMBL/GenBank/DDBJ whole genome shotgun (WGS) entry which is preliminary data.</text>
</comment>
<evidence type="ECO:0000259" key="1">
    <source>
        <dbReference type="Pfam" id="PF18014"/>
    </source>
</evidence>
<evidence type="ECO:0000313" key="2">
    <source>
        <dbReference type="EMBL" id="GFY76230.1"/>
    </source>
</evidence>
<evidence type="ECO:0000313" key="3">
    <source>
        <dbReference type="Proteomes" id="UP000886998"/>
    </source>
</evidence>
<protein>
    <submittedName>
        <fullName evidence="2">N-acetyltransferase domain-containing protein</fullName>
    </submittedName>
</protein>
<dbReference type="Pfam" id="PF18014">
    <property type="entry name" value="Acetyltransf_18"/>
    <property type="match status" value="1"/>
</dbReference>
<sequence>MLVAMKNGKCVGFGPIKLSIAEYRKIGPLYADDPSIAESMVKRMITAMPEAKGFATATINTNRFANMILEKFNIPIHKLHYFLSTKERLLVDTKRVFAHLDLDFTLHFRSYYALMLA</sequence>
<name>A0A8X6YSG8_9ARAC</name>
<dbReference type="AlphaFoldDB" id="A0A8X6YSG8"/>
<feature type="domain" description="YitH/HolE acetyltransferase (GNAT)" evidence="1">
    <location>
        <begin position="3"/>
        <end position="51"/>
    </location>
</feature>
<reference evidence="2" key="1">
    <citation type="submission" date="2020-08" db="EMBL/GenBank/DDBJ databases">
        <title>Multicomponent nature underlies the extraordinary mechanical properties of spider dragline silk.</title>
        <authorList>
            <person name="Kono N."/>
            <person name="Nakamura H."/>
            <person name="Mori M."/>
            <person name="Yoshida Y."/>
            <person name="Ohtoshi R."/>
            <person name="Malay A.D."/>
            <person name="Moran D.A.P."/>
            <person name="Tomita M."/>
            <person name="Numata K."/>
            <person name="Arakawa K."/>
        </authorList>
    </citation>
    <scope>NUCLEOTIDE SEQUENCE</scope>
</reference>
<dbReference type="EMBL" id="BMAV01021815">
    <property type="protein sequence ID" value="GFY76230.1"/>
    <property type="molecule type" value="Genomic_DNA"/>
</dbReference>
<proteinExistence type="predicted"/>
<gene>
    <name evidence="2" type="primary">NCL1_18721</name>
    <name evidence="2" type="ORF">TNIN_19611</name>
</gene>
<dbReference type="InterPro" id="IPR041496">
    <property type="entry name" value="YitH/HolE_GNAT"/>
</dbReference>
<dbReference type="Gene3D" id="3.40.630.90">
    <property type="match status" value="1"/>
</dbReference>
<organism evidence="2 3">
    <name type="scientific">Trichonephila inaurata madagascariensis</name>
    <dbReference type="NCBI Taxonomy" id="2747483"/>
    <lineage>
        <taxon>Eukaryota</taxon>
        <taxon>Metazoa</taxon>
        <taxon>Ecdysozoa</taxon>
        <taxon>Arthropoda</taxon>
        <taxon>Chelicerata</taxon>
        <taxon>Arachnida</taxon>
        <taxon>Araneae</taxon>
        <taxon>Araneomorphae</taxon>
        <taxon>Entelegynae</taxon>
        <taxon>Araneoidea</taxon>
        <taxon>Nephilidae</taxon>
        <taxon>Trichonephila</taxon>
        <taxon>Trichonephila inaurata</taxon>
    </lineage>
</organism>
<dbReference type="OrthoDB" id="10354810at2759"/>
<accession>A0A8X6YSG8</accession>